<dbReference type="PATRIC" id="fig|396014.3.peg.612"/>
<dbReference type="AlphaFoldDB" id="Z9JXB0"/>
<reference evidence="2 3" key="1">
    <citation type="submission" date="2014-02" db="EMBL/GenBank/DDBJ databases">
        <title>Genome sequence of Brachybacterium phenoliresistens strain W13A50.</title>
        <authorList>
            <person name="Wang X."/>
        </authorList>
    </citation>
    <scope>NUCLEOTIDE SEQUENCE [LARGE SCALE GENOMIC DNA]</scope>
    <source>
        <strain evidence="2 3">W13A50</strain>
    </source>
</reference>
<dbReference type="Proteomes" id="UP000023067">
    <property type="component" value="Unassembled WGS sequence"/>
</dbReference>
<evidence type="ECO:0000313" key="2">
    <source>
        <dbReference type="EMBL" id="EWS82436.1"/>
    </source>
</evidence>
<organism evidence="2 3">
    <name type="scientific">Brachybacterium phenoliresistens</name>
    <dbReference type="NCBI Taxonomy" id="396014"/>
    <lineage>
        <taxon>Bacteria</taxon>
        <taxon>Bacillati</taxon>
        <taxon>Actinomycetota</taxon>
        <taxon>Actinomycetes</taxon>
        <taxon>Micrococcales</taxon>
        <taxon>Dermabacteraceae</taxon>
        <taxon>Brachybacterium</taxon>
    </lineage>
</organism>
<dbReference type="HOGENOM" id="CLU_2615068_0_0_11"/>
<accession>Z9JXB0</accession>
<protein>
    <submittedName>
        <fullName evidence="2">Uncharacterized protein</fullName>
    </submittedName>
</protein>
<evidence type="ECO:0000256" key="1">
    <source>
        <dbReference type="SAM" id="MobiDB-lite"/>
    </source>
</evidence>
<proteinExistence type="predicted"/>
<dbReference type="EMBL" id="JDYK01000003">
    <property type="protein sequence ID" value="EWS82436.1"/>
    <property type="molecule type" value="Genomic_DNA"/>
</dbReference>
<name>Z9JXB0_9MICO</name>
<sequence>MQETPAPILELGKTYILFLNRTRREGPDSDKFFITGADAGIYMQDTATAGTSEESFHSIGESGDSIPESATADELFGR</sequence>
<keyword evidence="3" id="KW-1185">Reference proteome</keyword>
<evidence type="ECO:0000313" key="3">
    <source>
        <dbReference type="Proteomes" id="UP000023067"/>
    </source>
</evidence>
<feature type="region of interest" description="Disordered" evidence="1">
    <location>
        <begin position="52"/>
        <end position="78"/>
    </location>
</feature>
<comment type="caution">
    <text evidence="2">The sequence shown here is derived from an EMBL/GenBank/DDBJ whole genome shotgun (WGS) entry which is preliminary data.</text>
</comment>
<gene>
    <name evidence="2" type="ORF">BF93_10505</name>
</gene>